<sequence length="210" mass="23251">MGLFLAASAFRRADPQEIAQACRDYFLSHGVDIETVPPGAPIDYASDVVVYEPQGDWAVVLWPQYFGVNVGAAACAIAGEKDWLISTVKIYDGAYWEHLAHLHGAEIHSHCSRPGYWDEEGAVSDWDSDPEELAEASGVSADALRPYLVDAAKLESAEAKAFPEDRHELADVWVFSDFWRRLGVSFPEPDDKPAKVLRIMTADFLDKLPV</sequence>
<reference evidence="1 2" key="1">
    <citation type="submission" date="2019-11" db="EMBL/GenBank/DDBJ databases">
        <title>The genome sequence of Methylocystis heyeri.</title>
        <authorList>
            <person name="Oshkin I.Y."/>
            <person name="Miroshnikov K."/>
            <person name="Dedysh S.N."/>
        </authorList>
    </citation>
    <scope>NUCLEOTIDE SEQUENCE [LARGE SCALE GENOMIC DNA]</scope>
    <source>
        <strain evidence="1 2">H2</strain>
    </source>
</reference>
<gene>
    <name evidence="1" type="ORF">H2LOC_011245</name>
</gene>
<dbReference type="RefSeq" id="WP_136496474.1">
    <property type="nucleotide sequence ID" value="NZ_CP046052.1"/>
</dbReference>
<name>A0A6B8KF31_9HYPH</name>
<dbReference type="KEGG" id="mhey:H2LOC_011245"/>
<dbReference type="AlphaFoldDB" id="A0A6B8KF31"/>
<accession>A0A6B8KF31</accession>
<protein>
    <submittedName>
        <fullName evidence="1">Uncharacterized protein</fullName>
    </submittedName>
</protein>
<organism evidence="1 2">
    <name type="scientific">Methylocystis heyeri</name>
    <dbReference type="NCBI Taxonomy" id="391905"/>
    <lineage>
        <taxon>Bacteria</taxon>
        <taxon>Pseudomonadati</taxon>
        <taxon>Pseudomonadota</taxon>
        <taxon>Alphaproteobacteria</taxon>
        <taxon>Hyphomicrobiales</taxon>
        <taxon>Methylocystaceae</taxon>
        <taxon>Methylocystis</taxon>
    </lineage>
</organism>
<proteinExistence type="predicted"/>
<keyword evidence="2" id="KW-1185">Reference proteome</keyword>
<dbReference type="Proteomes" id="UP000309061">
    <property type="component" value="Chromosome"/>
</dbReference>
<evidence type="ECO:0000313" key="1">
    <source>
        <dbReference type="EMBL" id="QGM46222.1"/>
    </source>
</evidence>
<dbReference type="OrthoDB" id="3355131at2"/>
<evidence type="ECO:0000313" key="2">
    <source>
        <dbReference type="Proteomes" id="UP000309061"/>
    </source>
</evidence>
<dbReference type="EMBL" id="CP046052">
    <property type="protein sequence ID" value="QGM46222.1"/>
    <property type="molecule type" value="Genomic_DNA"/>
</dbReference>